<sequence>MHGFALSASFRCGHNFGRLRMIMDQRHTDSVVVSRAGRALSVRGLLRVTPRTSPSKDNNISPHLPTRLTDFPTSPDLAINQQRHPFNPLLLTQRRYYRITIKW</sequence>
<feature type="compositionally biased region" description="Polar residues" evidence="1">
    <location>
        <begin position="50"/>
        <end position="61"/>
    </location>
</feature>
<organism evidence="2 3">
    <name type="scientific">Leptosia nina</name>
    <dbReference type="NCBI Taxonomy" id="320188"/>
    <lineage>
        <taxon>Eukaryota</taxon>
        <taxon>Metazoa</taxon>
        <taxon>Ecdysozoa</taxon>
        <taxon>Arthropoda</taxon>
        <taxon>Hexapoda</taxon>
        <taxon>Insecta</taxon>
        <taxon>Pterygota</taxon>
        <taxon>Neoptera</taxon>
        <taxon>Endopterygota</taxon>
        <taxon>Lepidoptera</taxon>
        <taxon>Glossata</taxon>
        <taxon>Ditrysia</taxon>
        <taxon>Papilionoidea</taxon>
        <taxon>Pieridae</taxon>
        <taxon>Pierinae</taxon>
        <taxon>Leptosia</taxon>
    </lineage>
</organism>
<evidence type="ECO:0000256" key="1">
    <source>
        <dbReference type="SAM" id="MobiDB-lite"/>
    </source>
</evidence>
<accession>A0AAV1JKS8</accession>
<proteinExistence type="predicted"/>
<evidence type="ECO:0000313" key="3">
    <source>
        <dbReference type="Proteomes" id="UP001497472"/>
    </source>
</evidence>
<dbReference type="EMBL" id="CAVLEF010000040">
    <property type="protein sequence ID" value="CAK1549914.1"/>
    <property type="molecule type" value="Genomic_DNA"/>
</dbReference>
<protein>
    <submittedName>
        <fullName evidence="2">Uncharacterized protein</fullName>
    </submittedName>
</protein>
<reference evidence="2 3" key="1">
    <citation type="submission" date="2023-11" db="EMBL/GenBank/DDBJ databases">
        <authorList>
            <person name="Okamura Y."/>
        </authorList>
    </citation>
    <scope>NUCLEOTIDE SEQUENCE [LARGE SCALE GENOMIC DNA]</scope>
</reference>
<dbReference type="Proteomes" id="UP001497472">
    <property type="component" value="Unassembled WGS sequence"/>
</dbReference>
<gene>
    <name evidence="2" type="ORF">LNINA_LOCUS9174</name>
</gene>
<evidence type="ECO:0000313" key="2">
    <source>
        <dbReference type="EMBL" id="CAK1549914.1"/>
    </source>
</evidence>
<dbReference type="AlphaFoldDB" id="A0AAV1JKS8"/>
<feature type="region of interest" description="Disordered" evidence="1">
    <location>
        <begin position="50"/>
        <end position="73"/>
    </location>
</feature>
<comment type="caution">
    <text evidence="2">The sequence shown here is derived from an EMBL/GenBank/DDBJ whole genome shotgun (WGS) entry which is preliminary data.</text>
</comment>
<name>A0AAV1JKS8_9NEOP</name>
<keyword evidence="3" id="KW-1185">Reference proteome</keyword>